<evidence type="ECO:0000259" key="9">
    <source>
        <dbReference type="Pfam" id="PF06808"/>
    </source>
</evidence>
<keyword evidence="6 8" id="KW-0472">Membrane</keyword>
<dbReference type="PANTHER" id="PTHR33362">
    <property type="entry name" value="SIALIC ACID TRAP TRANSPORTER PERMEASE PROTEIN SIAT-RELATED"/>
    <property type="match status" value="1"/>
</dbReference>
<reference evidence="10 11" key="1">
    <citation type="journal article" date="2013" name="Genome Announc.">
        <title>Draft Genome Sequence of Rhodococcus rhodnii Strain LMG5362, a Symbiont of Rhodnius prolixus (Hemiptera, Reduviidae, Triatominae), the Principle Vector of Trypanosoma cruzi.</title>
        <authorList>
            <person name="Pachebat J.A."/>
            <person name="van Keulen G."/>
            <person name="Whitten M.M."/>
            <person name="Girdwood S."/>
            <person name="Del Sol R."/>
            <person name="Dyson P.J."/>
            <person name="Facey P.D."/>
        </authorList>
    </citation>
    <scope>NUCLEOTIDE SEQUENCE [LARGE SCALE GENOMIC DNA]</scope>
    <source>
        <strain evidence="10 11">LMG 5362</strain>
    </source>
</reference>
<keyword evidence="3" id="KW-0997">Cell inner membrane</keyword>
<evidence type="ECO:0000256" key="5">
    <source>
        <dbReference type="ARBA" id="ARBA00022989"/>
    </source>
</evidence>
<feature type="transmembrane region" description="Helical" evidence="8">
    <location>
        <begin position="302"/>
        <end position="318"/>
    </location>
</feature>
<comment type="caution">
    <text evidence="10">The sequence shown here is derived from an EMBL/GenBank/DDBJ whole genome shotgun (WGS) entry which is preliminary data.</text>
</comment>
<feature type="transmembrane region" description="Helical" evidence="8">
    <location>
        <begin position="194"/>
        <end position="218"/>
    </location>
</feature>
<feature type="transmembrane region" description="Helical" evidence="8">
    <location>
        <begin position="110"/>
        <end position="133"/>
    </location>
</feature>
<gene>
    <name evidence="10" type="ORF">Rrhod_4207</name>
</gene>
<dbReference type="Proteomes" id="UP000013525">
    <property type="component" value="Unassembled WGS sequence"/>
</dbReference>
<feature type="transmembrane region" description="Helical" evidence="8">
    <location>
        <begin position="467"/>
        <end position="488"/>
    </location>
</feature>
<feature type="transmembrane region" description="Helical" evidence="8">
    <location>
        <begin position="230"/>
        <end position="254"/>
    </location>
</feature>
<evidence type="ECO:0000313" key="10">
    <source>
        <dbReference type="EMBL" id="EOM74405.1"/>
    </source>
</evidence>
<keyword evidence="11" id="KW-1185">Reference proteome</keyword>
<feature type="transmembrane region" description="Helical" evidence="8">
    <location>
        <begin position="62"/>
        <end position="90"/>
    </location>
</feature>
<dbReference type="PATRIC" id="fig|1273125.3.peg.3997"/>
<dbReference type="PANTHER" id="PTHR33362:SF5">
    <property type="entry name" value="C4-DICARBOXYLATE TRAP TRANSPORTER LARGE PERMEASE PROTEIN DCTM"/>
    <property type="match status" value="1"/>
</dbReference>
<accession>R7WGZ3</accession>
<dbReference type="InterPro" id="IPR004681">
    <property type="entry name" value="TRAP_DctM"/>
</dbReference>
<evidence type="ECO:0000256" key="8">
    <source>
        <dbReference type="SAM" id="Phobius"/>
    </source>
</evidence>
<dbReference type="GO" id="GO:0022857">
    <property type="term" value="F:transmembrane transporter activity"/>
    <property type="evidence" value="ECO:0007669"/>
    <property type="project" value="TreeGrafter"/>
</dbReference>
<evidence type="ECO:0000256" key="3">
    <source>
        <dbReference type="ARBA" id="ARBA00022519"/>
    </source>
</evidence>
<evidence type="ECO:0000256" key="7">
    <source>
        <dbReference type="SAM" id="MobiDB-lite"/>
    </source>
</evidence>
<feature type="domain" description="TRAP C4-dicarboxylate transport system permease DctM subunit" evidence="9">
    <location>
        <begin position="65"/>
        <end position="490"/>
    </location>
</feature>
<feature type="region of interest" description="Disordered" evidence="7">
    <location>
        <begin position="1"/>
        <end position="23"/>
    </location>
</feature>
<evidence type="ECO:0000256" key="1">
    <source>
        <dbReference type="ARBA" id="ARBA00004429"/>
    </source>
</evidence>
<proteinExistence type="predicted"/>
<feature type="transmembrane region" description="Helical" evidence="8">
    <location>
        <begin position="399"/>
        <end position="416"/>
    </location>
</feature>
<keyword evidence="4 8" id="KW-0812">Transmembrane</keyword>
<dbReference type="eggNOG" id="COG1593">
    <property type="taxonomic scope" value="Bacteria"/>
</dbReference>
<dbReference type="EMBL" id="APMY01000131">
    <property type="protein sequence ID" value="EOM74405.1"/>
    <property type="molecule type" value="Genomic_DNA"/>
</dbReference>
<organism evidence="10 11">
    <name type="scientific">Rhodococcus rhodnii LMG 5362</name>
    <dbReference type="NCBI Taxonomy" id="1273125"/>
    <lineage>
        <taxon>Bacteria</taxon>
        <taxon>Bacillati</taxon>
        <taxon>Actinomycetota</taxon>
        <taxon>Actinomycetes</taxon>
        <taxon>Mycobacteriales</taxon>
        <taxon>Nocardiaceae</taxon>
        <taxon>Rhodococcus</taxon>
    </lineage>
</organism>
<evidence type="ECO:0000256" key="4">
    <source>
        <dbReference type="ARBA" id="ARBA00022692"/>
    </source>
</evidence>
<feature type="transmembrane region" description="Helical" evidence="8">
    <location>
        <begin position="275"/>
        <end position="296"/>
    </location>
</feature>
<feature type="transmembrane region" description="Helical" evidence="8">
    <location>
        <begin position="32"/>
        <end position="50"/>
    </location>
</feature>
<evidence type="ECO:0000256" key="6">
    <source>
        <dbReference type="ARBA" id="ARBA00023136"/>
    </source>
</evidence>
<dbReference type="InterPro" id="IPR010656">
    <property type="entry name" value="DctM"/>
</dbReference>
<dbReference type="AlphaFoldDB" id="R7WGZ3"/>
<name>R7WGZ3_9NOCA</name>
<comment type="subcellular location">
    <subcellularLocation>
        <location evidence="1">Cell inner membrane</location>
        <topology evidence="1">Multi-pass membrane protein</topology>
    </subcellularLocation>
</comment>
<dbReference type="RefSeq" id="WP_010840221.1">
    <property type="nucleotide sequence ID" value="NZ_APMY01000131.1"/>
</dbReference>
<feature type="transmembrane region" description="Helical" evidence="8">
    <location>
        <begin position="422"/>
        <end position="447"/>
    </location>
</feature>
<feature type="transmembrane region" description="Helical" evidence="8">
    <location>
        <begin position="338"/>
        <end position="359"/>
    </location>
</feature>
<dbReference type="Pfam" id="PF06808">
    <property type="entry name" value="DctM"/>
    <property type="match status" value="1"/>
</dbReference>
<keyword evidence="5 8" id="KW-1133">Transmembrane helix</keyword>
<protein>
    <recommendedName>
        <fullName evidence="9">TRAP C4-dicarboxylate transport system permease DctM subunit domain-containing protein</fullName>
    </recommendedName>
</protein>
<evidence type="ECO:0000313" key="11">
    <source>
        <dbReference type="Proteomes" id="UP000013525"/>
    </source>
</evidence>
<dbReference type="GO" id="GO:0005886">
    <property type="term" value="C:plasma membrane"/>
    <property type="evidence" value="ECO:0007669"/>
    <property type="project" value="UniProtKB-SubCell"/>
</dbReference>
<evidence type="ECO:0000256" key="2">
    <source>
        <dbReference type="ARBA" id="ARBA00022475"/>
    </source>
</evidence>
<sequence length="502" mass="52356">MALHAEAPQHDPAGVAPGPGDGTGSNEKRWNTGYLVLVGAAAVLALVVLFTPTMEDTTVGLLTIVLAIMLLATGIHVGIAIMAAGALGLWKLAGTSAVAVTLEDVPFASAASWSLSVIPLFILMGIAMGKFALTAKLFSAAEHWLGKLPGGLAVSTNYAGAGLAASSGSTIAITYTLGRTTIPEMIRAGYKPSLATGVVAMSGSLGMLIPPSVVLVIYAGVAETPVGPQLLAALVPGLVTAFAYGLMIMIRCTIDPTLAPRTGRTYTWRARWRSLVDVTPVTFIMVLLIGGMYSGLFTPTEAGAFGAIAAVLLGWLFGPDRSVRFLGRTLAASLRETAAGVASIFLLLMGVHVLTRVVALSGVADVLTDRVTALGLSRVAFLLLLIVVFLILGMFMEGLALILLTVPILMPVLAVYDVDLVWFGVFMIILVELALVTPPIGLLSYIVHRIAQNPDVNLGTRITLSDVFKGTAWFVAVSGGVLVLLVFWPDLALWLPGTSSAE</sequence>
<keyword evidence="2" id="KW-1003">Cell membrane</keyword>
<feature type="transmembrane region" description="Helical" evidence="8">
    <location>
        <begin position="371"/>
        <end position="392"/>
    </location>
</feature>